<dbReference type="EMBL" id="JACIJO010000001">
    <property type="protein sequence ID" value="MBB6325854.1"/>
    <property type="molecule type" value="Genomic_DNA"/>
</dbReference>
<protein>
    <submittedName>
        <fullName evidence="2">Glycosyltransferase involved in cell wall biosynthesis</fullName>
    </submittedName>
</protein>
<dbReference type="Pfam" id="PF00535">
    <property type="entry name" value="Glycos_transf_2"/>
    <property type="match status" value="1"/>
</dbReference>
<dbReference type="PANTHER" id="PTHR22916">
    <property type="entry name" value="GLYCOSYLTRANSFERASE"/>
    <property type="match status" value="1"/>
</dbReference>
<dbReference type="CDD" id="cd04196">
    <property type="entry name" value="GT_2_like_d"/>
    <property type="match status" value="1"/>
</dbReference>
<keyword evidence="3" id="KW-1185">Reference proteome</keyword>
<dbReference type="InterPro" id="IPR001173">
    <property type="entry name" value="Glyco_trans_2-like"/>
</dbReference>
<dbReference type="GO" id="GO:0016758">
    <property type="term" value="F:hexosyltransferase activity"/>
    <property type="evidence" value="ECO:0007669"/>
    <property type="project" value="UniProtKB-ARBA"/>
</dbReference>
<dbReference type="InterPro" id="IPR029044">
    <property type="entry name" value="Nucleotide-diphossugar_trans"/>
</dbReference>
<reference evidence="2 3" key="1">
    <citation type="submission" date="2020-08" db="EMBL/GenBank/DDBJ databases">
        <title>Genomic Encyclopedia of Type Strains, Phase IV (KMG-IV): sequencing the most valuable type-strain genomes for metagenomic binning, comparative biology and taxonomic classification.</title>
        <authorList>
            <person name="Goeker M."/>
        </authorList>
    </citation>
    <scope>NUCLEOTIDE SEQUENCE [LARGE SCALE GENOMIC DNA]</scope>
    <source>
        <strain evidence="2 3">DSM 102044</strain>
    </source>
</reference>
<dbReference type="Gene3D" id="3.90.550.10">
    <property type="entry name" value="Spore Coat Polysaccharide Biosynthesis Protein SpsA, Chain A"/>
    <property type="match status" value="1"/>
</dbReference>
<evidence type="ECO:0000313" key="3">
    <source>
        <dbReference type="Proteomes" id="UP000588604"/>
    </source>
</evidence>
<dbReference type="SUPFAM" id="SSF53448">
    <property type="entry name" value="Nucleotide-diphospho-sugar transferases"/>
    <property type="match status" value="1"/>
</dbReference>
<dbReference type="AlphaFoldDB" id="A0A841MM25"/>
<feature type="domain" description="Glycosyltransferase 2-like" evidence="1">
    <location>
        <begin position="8"/>
        <end position="165"/>
    </location>
</feature>
<organism evidence="2 3">
    <name type="scientific">Algoriphagus iocasae</name>
    <dbReference type="NCBI Taxonomy" id="1836499"/>
    <lineage>
        <taxon>Bacteria</taxon>
        <taxon>Pseudomonadati</taxon>
        <taxon>Bacteroidota</taxon>
        <taxon>Cytophagia</taxon>
        <taxon>Cytophagales</taxon>
        <taxon>Cyclobacteriaceae</taxon>
        <taxon>Algoriphagus</taxon>
    </lineage>
</organism>
<keyword evidence="2" id="KW-0808">Transferase</keyword>
<evidence type="ECO:0000313" key="2">
    <source>
        <dbReference type="EMBL" id="MBB6325854.1"/>
    </source>
</evidence>
<name>A0A841MM25_9BACT</name>
<evidence type="ECO:0000259" key="1">
    <source>
        <dbReference type="Pfam" id="PF00535"/>
    </source>
</evidence>
<dbReference type="RefSeq" id="WP_184494422.1">
    <property type="nucleotide sequence ID" value="NZ_JACIJO010000001.1"/>
</dbReference>
<accession>A0A841MM25</accession>
<proteinExistence type="predicted"/>
<comment type="caution">
    <text evidence="2">The sequence shown here is derived from an EMBL/GenBank/DDBJ whole genome shotgun (WGS) entry which is preliminary data.</text>
</comment>
<gene>
    <name evidence="2" type="ORF">FHS59_001469</name>
</gene>
<dbReference type="PANTHER" id="PTHR22916:SF3">
    <property type="entry name" value="UDP-GLCNAC:BETAGAL BETA-1,3-N-ACETYLGLUCOSAMINYLTRANSFERASE-LIKE PROTEIN 1"/>
    <property type="match status" value="1"/>
</dbReference>
<sequence>MNNKPLISIALCTYNGEAYLKEQLESLVSQTYQPIEIRIRDDQSTDGTVEIIREFQSQYPYIGLEVNPIKLGLQRNFEQVFQDCTGNLIAPCDQDDIWHPEKVQLLAEALKGHQIVYHDSILIDADGKDMGIKMSDKFRLKNWNRQEPFLLFNCISGHSMLFQKSLLKAAIPFPDTGYYDHWITYVALAKGTIGFVPRALVNYRQHAANQTDLLGKKQVLSGIERAKNRIKRENSWLMSCERYNQQHVGNPFIHPFADWALARENSFFSFTLGWQIFKHQELLLAILPGSFFKKVGFAFRYSFGLKLKAVYYSFL</sequence>
<dbReference type="Proteomes" id="UP000588604">
    <property type="component" value="Unassembled WGS sequence"/>
</dbReference>